<gene>
    <name evidence="1" type="ORF">ABT211_44785</name>
</gene>
<sequence>MPDARETNRTRLRRLTQMDKSQAVAGANNALRDTWTAGLKPDDIVLRVGLVQLPGDTPERAPLVRLIQSRGIALRFYLMALFEAQCRLRVGDPWTSDRPLTGLGSWSDFIAVDGAYDTKSKTYMPDTKQSRDSSDLRLRQIQSALQTLEGLGPARALVTVPRAKGGRRRLYAEFSLMKETGRGGHQTPDFYTVPRNVWSVATVTVPADFFLNGWIQVLHPSEVATWLILRSLSQWARNQHTESGVYLYGRARQEEFGMQRNSWEDACQRLRDFGLIRHAHSGDLDSDPDKLGNQMADWWAREGRERYEPYRWQVTDRGLTKDALKICMRELTLRQKTLDAGAETRARKKDEPPAGQ</sequence>
<organism evidence="1 2">
    <name type="scientific">Streptomyces sp. 900105755</name>
    <dbReference type="NCBI Taxonomy" id="3154389"/>
    <lineage>
        <taxon>Bacteria</taxon>
        <taxon>Bacillati</taxon>
        <taxon>Actinomycetota</taxon>
        <taxon>Actinomycetes</taxon>
        <taxon>Kitasatosporales</taxon>
        <taxon>Streptomycetaceae</taxon>
        <taxon>Streptomyces</taxon>
    </lineage>
</organism>
<dbReference type="RefSeq" id="WP_351962524.1">
    <property type="nucleotide sequence ID" value="NZ_JBEOZM010000048.1"/>
</dbReference>
<evidence type="ECO:0008006" key="3">
    <source>
        <dbReference type="Google" id="ProtNLM"/>
    </source>
</evidence>
<dbReference type="EMBL" id="JBEOZM010000048">
    <property type="protein sequence ID" value="MER6274307.1"/>
    <property type="molecule type" value="Genomic_DNA"/>
</dbReference>
<dbReference type="Proteomes" id="UP001490365">
    <property type="component" value="Unassembled WGS sequence"/>
</dbReference>
<accession>A0ABV1TWE1</accession>
<protein>
    <recommendedName>
        <fullName evidence="3">Replication protein</fullName>
    </recommendedName>
</protein>
<evidence type="ECO:0000313" key="2">
    <source>
        <dbReference type="Proteomes" id="UP001490365"/>
    </source>
</evidence>
<name>A0ABV1TWE1_9ACTN</name>
<reference evidence="1 2" key="1">
    <citation type="submission" date="2024-06" db="EMBL/GenBank/DDBJ databases">
        <title>The Natural Products Discovery Center: Release of the First 8490 Sequenced Strains for Exploring Actinobacteria Biosynthetic Diversity.</title>
        <authorList>
            <person name="Kalkreuter E."/>
            <person name="Kautsar S.A."/>
            <person name="Yang D."/>
            <person name="Bader C.D."/>
            <person name="Teijaro C.N."/>
            <person name="Fluegel L."/>
            <person name="Davis C.M."/>
            <person name="Simpson J.R."/>
            <person name="Lauterbach L."/>
            <person name="Steele A.D."/>
            <person name="Gui C."/>
            <person name="Meng S."/>
            <person name="Li G."/>
            <person name="Viehrig K."/>
            <person name="Ye F."/>
            <person name="Su P."/>
            <person name="Kiefer A.F."/>
            <person name="Nichols A."/>
            <person name="Cepeda A.J."/>
            <person name="Yan W."/>
            <person name="Fan B."/>
            <person name="Jiang Y."/>
            <person name="Adhikari A."/>
            <person name="Zheng C.-J."/>
            <person name="Schuster L."/>
            <person name="Cowan T.M."/>
            <person name="Smanski M.J."/>
            <person name="Chevrette M.G."/>
            <person name="De Carvalho L.P.S."/>
            <person name="Shen B."/>
        </authorList>
    </citation>
    <scope>NUCLEOTIDE SEQUENCE [LARGE SCALE GENOMIC DNA]</scope>
    <source>
        <strain evidence="1 2">NPDC001694</strain>
    </source>
</reference>
<proteinExistence type="predicted"/>
<comment type="caution">
    <text evidence="1">The sequence shown here is derived from an EMBL/GenBank/DDBJ whole genome shotgun (WGS) entry which is preliminary data.</text>
</comment>
<keyword evidence="2" id="KW-1185">Reference proteome</keyword>
<evidence type="ECO:0000313" key="1">
    <source>
        <dbReference type="EMBL" id="MER6274307.1"/>
    </source>
</evidence>